<dbReference type="PROSITE" id="PS50297">
    <property type="entry name" value="ANK_REP_REGION"/>
    <property type="match status" value="1"/>
</dbReference>
<proteinExistence type="predicted"/>
<dbReference type="HOGENOM" id="CLU_1239692_0_0_12"/>
<dbReference type="EMBL" id="CP002632">
    <property type="protein sequence ID" value="AEB15496.1"/>
    <property type="molecule type" value="Genomic_DNA"/>
</dbReference>
<evidence type="ECO:0000256" key="2">
    <source>
        <dbReference type="ARBA" id="ARBA00023043"/>
    </source>
</evidence>
<name>F2NYJ7_TRES6</name>
<evidence type="ECO:0000313" key="4">
    <source>
        <dbReference type="EMBL" id="AEB15496.1"/>
    </source>
</evidence>
<protein>
    <submittedName>
        <fullName evidence="4">Ankyrin</fullName>
    </submittedName>
</protein>
<dbReference type="PANTHER" id="PTHR24198:SF165">
    <property type="entry name" value="ANKYRIN REPEAT-CONTAINING PROTEIN-RELATED"/>
    <property type="match status" value="1"/>
</dbReference>
<dbReference type="RefSeq" id="WP_013702744.1">
    <property type="nucleotide sequence ID" value="NC_015386.1"/>
</dbReference>
<dbReference type="SUPFAM" id="SSF48403">
    <property type="entry name" value="Ankyrin repeat"/>
    <property type="match status" value="1"/>
</dbReference>
<dbReference type="Gene3D" id="1.25.40.20">
    <property type="entry name" value="Ankyrin repeat-containing domain"/>
    <property type="match status" value="2"/>
</dbReference>
<dbReference type="InterPro" id="IPR002110">
    <property type="entry name" value="Ankyrin_rpt"/>
</dbReference>
<dbReference type="AlphaFoldDB" id="F2NYJ7"/>
<dbReference type="KEGG" id="tsu:Tresu_2635"/>
<evidence type="ECO:0000256" key="1">
    <source>
        <dbReference type="ARBA" id="ARBA00022737"/>
    </source>
</evidence>
<organism evidence="4 5">
    <name type="scientific">Treponema succinifaciens (strain ATCC 33096 / DSM 2489 / 6091)</name>
    <dbReference type="NCBI Taxonomy" id="869209"/>
    <lineage>
        <taxon>Bacteria</taxon>
        <taxon>Pseudomonadati</taxon>
        <taxon>Spirochaetota</taxon>
        <taxon>Spirochaetia</taxon>
        <taxon>Spirochaetales</taxon>
        <taxon>Treponemataceae</taxon>
        <taxon>Treponema</taxon>
    </lineage>
</organism>
<dbReference type="Pfam" id="PF12796">
    <property type="entry name" value="Ank_2"/>
    <property type="match status" value="2"/>
</dbReference>
<evidence type="ECO:0000313" key="5">
    <source>
        <dbReference type="Proteomes" id="UP000006852"/>
    </source>
</evidence>
<evidence type="ECO:0000256" key="3">
    <source>
        <dbReference type="PROSITE-ProRule" id="PRU00023"/>
    </source>
</evidence>
<keyword evidence="5" id="KW-1185">Reference proteome</keyword>
<dbReference type="eggNOG" id="COG0666">
    <property type="taxonomic scope" value="Bacteria"/>
</dbReference>
<reference evidence="5" key="1">
    <citation type="submission" date="2011-04" db="EMBL/GenBank/DDBJ databases">
        <title>The complete genome of plasmid of Treponema succinifaciens DSM 2489.</title>
        <authorList>
            <person name="Lucas S."/>
            <person name="Copeland A."/>
            <person name="Lapidus A."/>
            <person name="Bruce D."/>
            <person name="Goodwin L."/>
            <person name="Pitluck S."/>
            <person name="Peters L."/>
            <person name="Kyrpides N."/>
            <person name="Mavromatis K."/>
            <person name="Ivanova N."/>
            <person name="Ovchinnikova G."/>
            <person name="Teshima H."/>
            <person name="Detter J.C."/>
            <person name="Tapia R."/>
            <person name="Han C."/>
            <person name="Land M."/>
            <person name="Hauser L."/>
            <person name="Markowitz V."/>
            <person name="Cheng J.-F."/>
            <person name="Hugenholtz P."/>
            <person name="Woyke T."/>
            <person name="Wu D."/>
            <person name="Gronow S."/>
            <person name="Wellnitz S."/>
            <person name="Brambilla E."/>
            <person name="Klenk H.-P."/>
            <person name="Eisen J.A."/>
        </authorList>
    </citation>
    <scope>NUCLEOTIDE SEQUENCE [LARGE SCALE GENOMIC DNA]</scope>
    <source>
        <strain evidence="5">ATCC 33096 / DSM 2489 / 6091</strain>
        <plasmid evidence="5">Plasmid pTRESU01</plasmid>
    </source>
</reference>
<feature type="repeat" description="ANK" evidence="3">
    <location>
        <begin position="62"/>
        <end position="90"/>
    </location>
</feature>
<dbReference type="SMART" id="SM00248">
    <property type="entry name" value="ANK"/>
    <property type="match status" value="3"/>
</dbReference>
<gene>
    <name evidence="4" type="ordered locus">Tresu_2635</name>
</gene>
<dbReference type="GeneID" id="302999733"/>
<keyword evidence="2 3" id="KW-0040">ANK repeat</keyword>
<dbReference type="PANTHER" id="PTHR24198">
    <property type="entry name" value="ANKYRIN REPEAT AND PROTEIN KINASE DOMAIN-CONTAINING PROTEIN"/>
    <property type="match status" value="1"/>
</dbReference>
<keyword evidence="1" id="KW-0677">Repeat</keyword>
<geneLocation type="plasmid" evidence="4 5">
    <name>pTRESU01</name>
</geneLocation>
<dbReference type="InterPro" id="IPR036770">
    <property type="entry name" value="Ankyrin_rpt-contain_sf"/>
</dbReference>
<keyword evidence="4" id="KW-0614">Plasmid</keyword>
<dbReference type="PROSITE" id="PS50088">
    <property type="entry name" value="ANK_REPEAT"/>
    <property type="match status" value="1"/>
</dbReference>
<dbReference type="Proteomes" id="UP000006852">
    <property type="component" value="Plasmid pTRESU01"/>
</dbReference>
<accession>F2NYJ7</accession>
<sequence length="223" mass="25418">MLISNGINIDIDCGNGITPLMQYIESGYIYRDSYNHTWGNNSKEIIKLLLKNGADVNHKLENGVTPLLIALQYQNREVVDLLLQYGAEIHEDYVHLILNPFRNTIFEDFGDKADYTFSELTSICNAGYVDLLKGYLENHKVNLFSHSGDGYDYFFCAVQSNNPEIVEYLLPYYGNINSKRYTIIDLDNKPTYGYTLYGVAHHFGCEKVAEVLLTHGADGFTHY</sequence>